<reference evidence="2" key="1">
    <citation type="journal article" date="2019" name="Sci. Rep.">
        <title>Draft genome of Tanacetum cinerariifolium, the natural source of mosquito coil.</title>
        <authorList>
            <person name="Yamashiro T."/>
            <person name="Shiraishi A."/>
            <person name="Satake H."/>
            <person name="Nakayama K."/>
        </authorList>
    </citation>
    <scope>NUCLEOTIDE SEQUENCE</scope>
</reference>
<feature type="region of interest" description="Disordered" evidence="1">
    <location>
        <begin position="76"/>
        <end position="97"/>
    </location>
</feature>
<name>A0A699W925_TANCI</name>
<dbReference type="AlphaFoldDB" id="A0A699W925"/>
<sequence>MARKSISFLGKSTLLFDSMLVQHQAPEGEGSTIPPEPQPTPSTSQPNISELQTMSLQIETHPTVSHKPQTETYIEQILPSPSTYQRKHKKTHKHRKAKKVIELPQTSVPLDHRANEAVRKEGVTVWKGLSLLMLA</sequence>
<gene>
    <name evidence="2" type="ORF">Tci_913290</name>
</gene>
<proteinExistence type="predicted"/>
<protein>
    <submittedName>
        <fullName evidence="2">Uncharacterized protein</fullName>
    </submittedName>
</protein>
<dbReference type="EMBL" id="BKCJ011550220">
    <property type="protein sequence ID" value="GFD41321.1"/>
    <property type="molecule type" value="Genomic_DNA"/>
</dbReference>
<evidence type="ECO:0000313" key="2">
    <source>
        <dbReference type="EMBL" id="GFD41321.1"/>
    </source>
</evidence>
<comment type="caution">
    <text evidence="2">The sequence shown here is derived from an EMBL/GenBank/DDBJ whole genome shotgun (WGS) entry which is preliminary data.</text>
</comment>
<organism evidence="2">
    <name type="scientific">Tanacetum cinerariifolium</name>
    <name type="common">Dalmatian daisy</name>
    <name type="synonym">Chrysanthemum cinerariifolium</name>
    <dbReference type="NCBI Taxonomy" id="118510"/>
    <lineage>
        <taxon>Eukaryota</taxon>
        <taxon>Viridiplantae</taxon>
        <taxon>Streptophyta</taxon>
        <taxon>Embryophyta</taxon>
        <taxon>Tracheophyta</taxon>
        <taxon>Spermatophyta</taxon>
        <taxon>Magnoliopsida</taxon>
        <taxon>eudicotyledons</taxon>
        <taxon>Gunneridae</taxon>
        <taxon>Pentapetalae</taxon>
        <taxon>asterids</taxon>
        <taxon>campanulids</taxon>
        <taxon>Asterales</taxon>
        <taxon>Asteraceae</taxon>
        <taxon>Asteroideae</taxon>
        <taxon>Anthemideae</taxon>
        <taxon>Anthemidinae</taxon>
        <taxon>Tanacetum</taxon>
    </lineage>
</organism>
<accession>A0A699W925</accession>
<evidence type="ECO:0000256" key="1">
    <source>
        <dbReference type="SAM" id="MobiDB-lite"/>
    </source>
</evidence>
<feature type="compositionally biased region" description="Basic residues" evidence="1">
    <location>
        <begin position="85"/>
        <end position="97"/>
    </location>
</feature>
<feature type="region of interest" description="Disordered" evidence="1">
    <location>
        <begin position="20"/>
        <end position="48"/>
    </location>
</feature>